<name>A0ABR5HJJ9_9HYPH</name>
<evidence type="ECO:0000313" key="1">
    <source>
        <dbReference type="EMBL" id="KMO26770.1"/>
    </source>
</evidence>
<accession>A0ABR5HJJ9</accession>
<reference evidence="1 2" key="1">
    <citation type="submission" date="2014-11" db="EMBL/GenBank/DDBJ databases">
        <title>Comparative genomics of Methylobacterium species.</title>
        <authorList>
            <person name="Chaudhry V."/>
            <person name="Patil P.B."/>
        </authorList>
    </citation>
    <scope>NUCLEOTIDE SEQUENCE [LARGE SCALE GENOMIC DNA]</scope>
    <source>
        <strain evidence="1 2">SE3.6</strain>
    </source>
</reference>
<evidence type="ECO:0000313" key="2">
    <source>
        <dbReference type="Proteomes" id="UP000036471"/>
    </source>
</evidence>
<dbReference type="EMBL" id="JTHG01000006">
    <property type="protein sequence ID" value="KMO26770.1"/>
    <property type="molecule type" value="Genomic_DNA"/>
</dbReference>
<dbReference type="Gene3D" id="2.180.10.10">
    <property type="entry name" value="RHS repeat-associated core"/>
    <property type="match status" value="1"/>
</dbReference>
<dbReference type="InterPro" id="IPR022385">
    <property type="entry name" value="Rhs_assc_core"/>
</dbReference>
<proteinExistence type="predicted"/>
<dbReference type="NCBIfam" id="TIGR03696">
    <property type="entry name" value="Rhs_assc_core"/>
    <property type="match status" value="1"/>
</dbReference>
<comment type="caution">
    <text evidence="1">The sequence shown here is derived from an EMBL/GenBank/DDBJ whole genome shotgun (WGS) entry which is preliminary data.</text>
</comment>
<keyword evidence="2" id="KW-1185">Reference proteome</keyword>
<sequence length="28" mass="3308">ETGLVYNRFRYYDPLTTQYVSLDPIGLL</sequence>
<gene>
    <name evidence="1" type="ORF">QR79_00580</name>
</gene>
<organism evidence="1 2">
    <name type="scientific">Methylobacterium indicum</name>
    <dbReference type="NCBI Taxonomy" id="1775910"/>
    <lineage>
        <taxon>Bacteria</taxon>
        <taxon>Pseudomonadati</taxon>
        <taxon>Pseudomonadota</taxon>
        <taxon>Alphaproteobacteria</taxon>
        <taxon>Hyphomicrobiales</taxon>
        <taxon>Methylobacteriaceae</taxon>
        <taxon>Methylobacterium</taxon>
    </lineage>
</organism>
<protein>
    <submittedName>
        <fullName evidence="1">Protein RhsA</fullName>
    </submittedName>
</protein>
<dbReference type="RefSeq" id="WP_048460965.1">
    <property type="nucleotide sequence ID" value="NZ_JTHG01000006.1"/>
</dbReference>
<feature type="non-terminal residue" evidence="1">
    <location>
        <position position="1"/>
    </location>
</feature>
<dbReference type="Proteomes" id="UP000036471">
    <property type="component" value="Unassembled WGS sequence"/>
</dbReference>